<name>A0A3B0VX41_9ZZZZ</name>
<organism evidence="2">
    <name type="scientific">hydrothermal vent metagenome</name>
    <dbReference type="NCBI Taxonomy" id="652676"/>
    <lineage>
        <taxon>unclassified sequences</taxon>
        <taxon>metagenomes</taxon>
        <taxon>ecological metagenomes</taxon>
    </lineage>
</organism>
<accession>A0A3B0VX41</accession>
<evidence type="ECO:0000256" key="1">
    <source>
        <dbReference type="SAM" id="Phobius"/>
    </source>
</evidence>
<sequence>MALVNCPACRAKMSSLAKVCPKCGFTSDPQAEIDPKQVKLFQMRLFREHMYKLRMLSYVAMTITMIGAVPMLWDYIRGIEESLPVILLDHWGVYAIATGFFLYLVIRFLMITVRRRYYANLPVK</sequence>
<feature type="transmembrane region" description="Helical" evidence="1">
    <location>
        <begin position="93"/>
        <end position="110"/>
    </location>
</feature>
<protein>
    <recommendedName>
        <fullName evidence="3">Zinc ribbon domain-containing protein</fullName>
    </recommendedName>
</protein>
<keyword evidence="1" id="KW-0812">Transmembrane</keyword>
<proteinExistence type="predicted"/>
<reference evidence="2" key="1">
    <citation type="submission" date="2018-06" db="EMBL/GenBank/DDBJ databases">
        <authorList>
            <person name="Zhirakovskaya E."/>
        </authorList>
    </citation>
    <scope>NUCLEOTIDE SEQUENCE</scope>
</reference>
<keyword evidence="1" id="KW-0472">Membrane</keyword>
<keyword evidence="1" id="KW-1133">Transmembrane helix</keyword>
<dbReference type="EMBL" id="UOFA01000014">
    <property type="protein sequence ID" value="VAW43702.1"/>
    <property type="molecule type" value="Genomic_DNA"/>
</dbReference>
<gene>
    <name evidence="2" type="ORF">MNBD_GAMMA02-389</name>
</gene>
<dbReference type="AlphaFoldDB" id="A0A3B0VX41"/>
<feature type="transmembrane region" description="Helical" evidence="1">
    <location>
        <begin position="53"/>
        <end position="73"/>
    </location>
</feature>
<evidence type="ECO:0008006" key="3">
    <source>
        <dbReference type="Google" id="ProtNLM"/>
    </source>
</evidence>
<evidence type="ECO:0000313" key="2">
    <source>
        <dbReference type="EMBL" id="VAW43702.1"/>
    </source>
</evidence>